<evidence type="ECO:0000313" key="2">
    <source>
        <dbReference type="EMBL" id="MDY0393412.1"/>
    </source>
</evidence>
<proteinExistence type="predicted"/>
<keyword evidence="3" id="KW-1185">Reference proteome</keyword>
<evidence type="ECO:0000259" key="1">
    <source>
        <dbReference type="Pfam" id="PF00496"/>
    </source>
</evidence>
<evidence type="ECO:0000313" key="3">
    <source>
        <dbReference type="Proteomes" id="UP001281447"/>
    </source>
</evidence>
<reference evidence="2 3" key="1">
    <citation type="submission" date="2023-10" db="EMBL/GenBank/DDBJ databases">
        <title>Virgibacillus halophilus 5B73C genome.</title>
        <authorList>
            <person name="Miliotis G."/>
            <person name="Sengupta P."/>
            <person name="Hameed A."/>
            <person name="Chuvochina M."/>
            <person name="Mcdonagh F."/>
            <person name="Simpson A.C."/>
            <person name="Singh N.K."/>
            <person name="Rekha P.D."/>
            <person name="Raman K."/>
            <person name="Hugenholtz P."/>
            <person name="Venkateswaran K."/>
        </authorList>
    </citation>
    <scope>NUCLEOTIDE SEQUENCE [LARGE SCALE GENOMIC DNA]</scope>
    <source>
        <strain evidence="2 3">5B73C</strain>
    </source>
</reference>
<dbReference type="EMBL" id="JAWDIP010000003">
    <property type="protein sequence ID" value="MDY0393412.1"/>
    <property type="molecule type" value="Genomic_DNA"/>
</dbReference>
<dbReference type="PANTHER" id="PTHR30290">
    <property type="entry name" value="PERIPLASMIC BINDING COMPONENT OF ABC TRANSPORTER"/>
    <property type="match status" value="1"/>
</dbReference>
<dbReference type="PANTHER" id="PTHR30290:SF79">
    <property type="entry name" value="DIPEPTIDE-BINDING PROTEIN DPPE"/>
    <property type="match status" value="1"/>
</dbReference>
<organism evidence="2 3">
    <name type="scientific">Tigheibacillus halophilus</name>
    <dbReference type="NCBI Taxonomy" id="361280"/>
    <lineage>
        <taxon>Bacteria</taxon>
        <taxon>Bacillati</taxon>
        <taxon>Bacillota</taxon>
        <taxon>Bacilli</taxon>
        <taxon>Bacillales</taxon>
        <taxon>Bacillaceae</taxon>
        <taxon>Tigheibacillus</taxon>
    </lineage>
</organism>
<dbReference type="InterPro" id="IPR039424">
    <property type="entry name" value="SBP_5"/>
</dbReference>
<protein>
    <submittedName>
        <fullName evidence="2">ABC transporter substrate-binding protein</fullName>
    </submittedName>
</protein>
<dbReference type="Gene3D" id="3.40.190.10">
    <property type="entry name" value="Periplasmic binding protein-like II"/>
    <property type="match status" value="1"/>
</dbReference>
<dbReference type="InterPro" id="IPR000914">
    <property type="entry name" value="SBP_5_dom"/>
</dbReference>
<dbReference type="Gene3D" id="3.10.105.10">
    <property type="entry name" value="Dipeptide-binding Protein, Domain 3"/>
    <property type="match status" value="1"/>
</dbReference>
<accession>A0ABU5C3X6</accession>
<sequence>MKKVTFKLVNEATTYYQMFKTGDLDLIMTLPSDVIQSEKDSKEYKEVPYYGTYMYMFNVEKEPFTNKKVRQAFAMGIDRDALTKKCHNGRRDTSI</sequence>
<feature type="domain" description="Solute-binding protein family 5" evidence="1">
    <location>
        <begin position="2"/>
        <end position="90"/>
    </location>
</feature>
<dbReference type="SUPFAM" id="SSF53850">
    <property type="entry name" value="Periplasmic binding protein-like II"/>
    <property type="match status" value="1"/>
</dbReference>
<name>A0ABU5C3X6_9BACI</name>
<gene>
    <name evidence="2" type="ORF">RWE15_01920</name>
</gene>
<comment type="caution">
    <text evidence="2">The sequence shown here is derived from an EMBL/GenBank/DDBJ whole genome shotgun (WGS) entry which is preliminary data.</text>
</comment>
<dbReference type="Pfam" id="PF00496">
    <property type="entry name" value="SBP_bac_5"/>
    <property type="match status" value="1"/>
</dbReference>
<dbReference type="Proteomes" id="UP001281447">
    <property type="component" value="Unassembled WGS sequence"/>
</dbReference>